<dbReference type="Pfam" id="PF02204">
    <property type="entry name" value="VPS9"/>
    <property type="match status" value="1"/>
</dbReference>
<dbReference type="PROSITE" id="PS51205">
    <property type="entry name" value="VPS9"/>
    <property type="match status" value="1"/>
</dbReference>
<dbReference type="InterPro" id="IPR037191">
    <property type="entry name" value="VPS9_dom_sf"/>
</dbReference>
<dbReference type="eggNOG" id="ENOG502SCQ2">
    <property type="taxonomic scope" value="Eukaryota"/>
</dbReference>
<dbReference type="SUPFAM" id="SSF109993">
    <property type="entry name" value="VPS9 domain"/>
    <property type="match status" value="1"/>
</dbReference>
<feature type="compositionally biased region" description="Basic and acidic residues" evidence="1">
    <location>
        <begin position="498"/>
        <end position="510"/>
    </location>
</feature>
<accession>K0RUX3</accession>
<evidence type="ECO:0000313" key="4">
    <source>
        <dbReference type="Proteomes" id="UP000266841"/>
    </source>
</evidence>
<organism evidence="3 4">
    <name type="scientific">Thalassiosira oceanica</name>
    <name type="common">Marine diatom</name>
    <dbReference type="NCBI Taxonomy" id="159749"/>
    <lineage>
        <taxon>Eukaryota</taxon>
        <taxon>Sar</taxon>
        <taxon>Stramenopiles</taxon>
        <taxon>Ochrophyta</taxon>
        <taxon>Bacillariophyta</taxon>
        <taxon>Coscinodiscophyceae</taxon>
        <taxon>Thalassiosirophycidae</taxon>
        <taxon>Thalassiosirales</taxon>
        <taxon>Thalassiosiraceae</taxon>
        <taxon>Thalassiosira</taxon>
    </lineage>
</organism>
<sequence length="649" mass="69647">MPRKSEPTMARGVTPSPLVGGRDGVRGVVGGAVARRVPLEAGRADNEPRPRAVRGPVPPAFLHDRRRRLGADARVAPRRGLPEVLLLQRQARRLGGPGGLHAAVLCRVNAAKLTEAVQSKKRCRRMQKAVAEEEMNGTWTVDGKPVRVGSTRDPHESKTPLRVEDEDDPIDCTLLEKRAQTEEDRTKGDKSQAHSGVIQQSFKLVEKVNESAKMLPRASAIGMVTGGVAGLALAGPAGMAVGCQIGRTVVTAGAAVESGVGIGVLAMSLAAAANYTMSGAGASDRGRRLRLSGDDSMVLVRPDVAVDPVWAEFAEEARRSWEEKTRQSDRNGSWGAIGNLFKSPAVTVETTKDERDKRYGRDSDIIRAGSAELETNEKVFLLCVRILNDKLSLPGFVYRYLILKHKRRTMFEGGGVETKLSLSGLPDIAVEAPSPRSCRQDAHGVIKHVTASLIEVRPGLAATSALTEMSANAVEVLVFGELYEEVFGEIASQTRAKDDGLTRKVEERRARGSGVAAGGDGPGEGPAGGASVSGHAIDALNLIPSAHTPTGKLLHCVDFLERVSAHFSARFEGQSIDADTLLVMVCQHVVAADIAQLHAEVSFIEDFSRDNQLLSGKEGYALITLKASLHYLDSLDKLPDELYSNFTRR</sequence>
<feature type="compositionally biased region" description="Basic and acidic residues" evidence="1">
    <location>
        <begin position="150"/>
        <end position="163"/>
    </location>
</feature>
<feature type="compositionally biased region" description="Gly residues" evidence="1">
    <location>
        <begin position="515"/>
        <end position="528"/>
    </location>
</feature>
<dbReference type="AlphaFoldDB" id="K0RUX3"/>
<dbReference type="InterPro" id="IPR003123">
    <property type="entry name" value="VPS9"/>
</dbReference>
<dbReference type="Proteomes" id="UP000266841">
    <property type="component" value="Unassembled WGS sequence"/>
</dbReference>
<feature type="domain" description="VPS9" evidence="2">
    <location>
        <begin position="495"/>
        <end position="641"/>
    </location>
</feature>
<dbReference type="OrthoDB" id="48314at2759"/>
<evidence type="ECO:0000259" key="2">
    <source>
        <dbReference type="PROSITE" id="PS51205"/>
    </source>
</evidence>
<comment type="caution">
    <text evidence="3">The sequence shown here is derived from an EMBL/GenBank/DDBJ whole genome shotgun (WGS) entry which is preliminary data.</text>
</comment>
<feature type="region of interest" description="Disordered" evidence="1">
    <location>
        <begin position="40"/>
        <end position="59"/>
    </location>
</feature>
<name>K0RUX3_THAOC</name>
<feature type="region of interest" description="Disordered" evidence="1">
    <location>
        <begin position="141"/>
        <end position="164"/>
    </location>
</feature>
<gene>
    <name evidence="3" type="ORF">THAOC_22300</name>
</gene>
<dbReference type="Gene3D" id="1.20.1050.80">
    <property type="entry name" value="VPS9 domain"/>
    <property type="match status" value="1"/>
</dbReference>
<protein>
    <recommendedName>
        <fullName evidence="2">VPS9 domain-containing protein</fullName>
    </recommendedName>
</protein>
<evidence type="ECO:0000313" key="3">
    <source>
        <dbReference type="EMBL" id="EJK57633.1"/>
    </source>
</evidence>
<feature type="region of interest" description="Disordered" evidence="1">
    <location>
        <begin position="498"/>
        <end position="530"/>
    </location>
</feature>
<reference evidence="3 4" key="1">
    <citation type="journal article" date="2012" name="Genome Biol.">
        <title>Genome and low-iron response of an oceanic diatom adapted to chronic iron limitation.</title>
        <authorList>
            <person name="Lommer M."/>
            <person name="Specht M."/>
            <person name="Roy A.S."/>
            <person name="Kraemer L."/>
            <person name="Andreson R."/>
            <person name="Gutowska M.A."/>
            <person name="Wolf J."/>
            <person name="Bergner S.V."/>
            <person name="Schilhabel M.B."/>
            <person name="Klostermeier U.C."/>
            <person name="Beiko R.G."/>
            <person name="Rosenstiel P."/>
            <person name="Hippler M."/>
            <person name="Laroche J."/>
        </authorList>
    </citation>
    <scope>NUCLEOTIDE SEQUENCE [LARGE SCALE GENOMIC DNA]</scope>
    <source>
        <strain evidence="3 4">CCMP1005</strain>
    </source>
</reference>
<dbReference type="EMBL" id="AGNL01027585">
    <property type="protein sequence ID" value="EJK57633.1"/>
    <property type="molecule type" value="Genomic_DNA"/>
</dbReference>
<feature type="region of interest" description="Disordered" evidence="1">
    <location>
        <begin position="1"/>
        <end position="25"/>
    </location>
</feature>
<keyword evidence="4" id="KW-1185">Reference proteome</keyword>
<evidence type="ECO:0000256" key="1">
    <source>
        <dbReference type="SAM" id="MobiDB-lite"/>
    </source>
</evidence>
<proteinExistence type="predicted"/>